<dbReference type="InterPro" id="IPR036890">
    <property type="entry name" value="HATPase_C_sf"/>
</dbReference>
<dbReference type="InterPro" id="IPR003594">
    <property type="entry name" value="HATPase_dom"/>
</dbReference>
<dbReference type="InterPro" id="IPR004358">
    <property type="entry name" value="Sig_transdc_His_kin-like_C"/>
</dbReference>
<protein>
    <recommendedName>
        <fullName evidence="2">histidine kinase</fullName>
        <ecNumber evidence="2">2.7.13.3</ecNumber>
    </recommendedName>
</protein>
<dbReference type="InterPro" id="IPR001789">
    <property type="entry name" value="Sig_transdc_resp-reg_receiver"/>
</dbReference>
<dbReference type="InterPro" id="IPR011006">
    <property type="entry name" value="CheY-like_superfamily"/>
</dbReference>
<evidence type="ECO:0000256" key="4">
    <source>
        <dbReference type="PROSITE-ProRule" id="PRU00169"/>
    </source>
</evidence>
<evidence type="ECO:0000256" key="5">
    <source>
        <dbReference type="SAM" id="Coils"/>
    </source>
</evidence>
<dbReference type="SMART" id="SM00388">
    <property type="entry name" value="HisKA"/>
    <property type="match status" value="1"/>
</dbReference>
<dbReference type="RefSeq" id="WP_231010143.1">
    <property type="nucleotide sequence ID" value="NZ_BAAAEW010000047.1"/>
</dbReference>
<organism evidence="9 10">
    <name type="scientific">Ideonella azotifigens</name>
    <dbReference type="NCBI Taxonomy" id="513160"/>
    <lineage>
        <taxon>Bacteria</taxon>
        <taxon>Pseudomonadati</taxon>
        <taxon>Pseudomonadota</taxon>
        <taxon>Betaproteobacteria</taxon>
        <taxon>Burkholderiales</taxon>
        <taxon>Sphaerotilaceae</taxon>
        <taxon>Ideonella</taxon>
    </lineage>
</organism>
<evidence type="ECO:0000259" key="7">
    <source>
        <dbReference type="PROSITE" id="PS50109"/>
    </source>
</evidence>
<feature type="modified residue" description="4-aspartylphosphate" evidence="4">
    <location>
        <position position="442"/>
    </location>
</feature>
<dbReference type="EMBL" id="BAAAEW010000047">
    <property type="protein sequence ID" value="GAA0769130.1"/>
    <property type="molecule type" value="Genomic_DNA"/>
</dbReference>
<dbReference type="InterPro" id="IPR003661">
    <property type="entry name" value="HisK_dim/P_dom"/>
</dbReference>
<dbReference type="PROSITE" id="PS50109">
    <property type="entry name" value="HIS_KIN"/>
    <property type="match status" value="1"/>
</dbReference>
<feature type="domain" description="Histidine kinase" evidence="7">
    <location>
        <begin position="153"/>
        <end position="373"/>
    </location>
</feature>
<keyword evidence="6" id="KW-1133">Transmembrane helix</keyword>
<dbReference type="PROSITE" id="PS50110">
    <property type="entry name" value="RESPONSE_REGULATORY"/>
    <property type="match status" value="1"/>
</dbReference>
<dbReference type="Gene3D" id="3.30.565.10">
    <property type="entry name" value="Histidine kinase-like ATPase, C-terminal domain"/>
    <property type="match status" value="1"/>
</dbReference>
<name>A0ABN1KKJ6_9BURK</name>
<evidence type="ECO:0000313" key="9">
    <source>
        <dbReference type="EMBL" id="GAA0769130.1"/>
    </source>
</evidence>
<reference evidence="9 10" key="1">
    <citation type="journal article" date="2019" name="Int. J. Syst. Evol. Microbiol.">
        <title>The Global Catalogue of Microorganisms (GCM) 10K type strain sequencing project: providing services to taxonomists for standard genome sequencing and annotation.</title>
        <authorList>
            <consortium name="The Broad Institute Genomics Platform"/>
            <consortium name="The Broad Institute Genome Sequencing Center for Infectious Disease"/>
            <person name="Wu L."/>
            <person name="Ma J."/>
        </authorList>
    </citation>
    <scope>NUCLEOTIDE SEQUENCE [LARGE SCALE GENOMIC DNA]</scope>
    <source>
        <strain evidence="9 10">JCM 15503</strain>
    </source>
</reference>
<dbReference type="Pfam" id="PF00072">
    <property type="entry name" value="Response_reg"/>
    <property type="match status" value="1"/>
</dbReference>
<dbReference type="Pfam" id="PF02518">
    <property type="entry name" value="HATPase_c"/>
    <property type="match status" value="1"/>
</dbReference>
<evidence type="ECO:0000259" key="8">
    <source>
        <dbReference type="PROSITE" id="PS50110"/>
    </source>
</evidence>
<evidence type="ECO:0000256" key="3">
    <source>
        <dbReference type="ARBA" id="ARBA00022553"/>
    </source>
</evidence>
<dbReference type="Gene3D" id="1.10.287.130">
    <property type="match status" value="1"/>
</dbReference>
<sequence length="514" mass="54513">MLFPLIRNRPWWLLGALLLPAGLALTWWMGASAAAGPPGLSAGKHSAIYWPLAAMALAWWLAWWGQRRLTQPLRRLQASLRALQAGLPLPAGGTGLAALDEQLGALALAAAASREAQQQLQQRLEAAQALAREAEQRATQRQRLDTLGRLAAGVAHDVNNLLGVISNSAHLIGRLAPPQSPVAQPLAAILRSVDSGSRLTQRLLHLSDRHPLQPLPVDLARQLDESGEVLRSVLGRRITLRCSVAAGTWPVQVDPDELELALVQLALNARDAVAQQGSVWLRARNAGPQDCAGLPASATRAVLITLDDDGCGLDEALAERVFEPFFSTKPLGEGTGLGLTQVQAFCAESGGLARLASTPGLGTTVSLLLPAARTAAAAPARRGGTEEPMAGTRVLVVDDNEELGQTTGLLLSCYGCEVSWAANAAEALQKLEDEPFDAVLSDVVMPGGIDGLTLARMLRRERPTLPVVLISGYSAALAEVQDFIVLRKPCAPGPLLAALRRAMAEKATPRETRR</sequence>
<dbReference type="PANTHER" id="PTHR43065">
    <property type="entry name" value="SENSOR HISTIDINE KINASE"/>
    <property type="match status" value="1"/>
</dbReference>
<dbReference type="SMART" id="SM00448">
    <property type="entry name" value="REC"/>
    <property type="match status" value="1"/>
</dbReference>
<dbReference type="CDD" id="cd00156">
    <property type="entry name" value="REC"/>
    <property type="match status" value="1"/>
</dbReference>
<dbReference type="PRINTS" id="PR00344">
    <property type="entry name" value="BCTRLSENSOR"/>
</dbReference>
<dbReference type="SUPFAM" id="SSF55874">
    <property type="entry name" value="ATPase domain of HSP90 chaperone/DNA topoisomerase II/histidine kinase"/>
    <property type="match status" value="1"/>
</dbReference>
<keyword evidence="6" id="KW-0812">Transmembrane</keyword>
<accession>A0ABN1KKJ6</accession>
<evidence type="ECO:0000256" key="6">
    <source>
        <dbReference type="SAM" id="Phobius"/>
    </source>
</evidence>
<evidence type="ECO:0000256" key="2">
    <source>
        <dbReference type="ARBA" id="ARBA00012438"/>
    </source>
</evidence>
<dbReference type="SUPFAM" id="SSF52172">
    <property type="entry name" value="CheY-like"/>
    <property type="match status" value="1"/>
</dbReference>
<comment type="catalytic activity">
    <reaction evidence="1">
        <text>ATP + protein L-histidine = ADP + protein N-phospho-L-histidine.</text>
        <dbReference type="EC" id="2.7.13.3"/>
    </reaction>
</comment>
<keyword evidence="3 4" id="KW-0597">Phosphoprotein</keyword>
<keyword evidence="5" id="KW-0175">Coiled coil</keyword>
<feature type="transmembrane region" description="Helical" evidence="6">
    <location>
        <begin position="49"/>
        <end position="65"/>
    </location>
</feature>
<dbReference type="InterPro" id="IPR005467">
    <property type="entry name" value="His_kinase_dom"/>
</dbReference>
<keyword evidence="10" id="KW-1185">Reference proteome</keyword>
<dbReference type="PANTHER" id="PTHR43065:SF49">
    <property type="entry name" value="HISTIDINE KINASE"/>
    <property type="match status" value="1"/>
</dbReference>
<evidence type="ECO:0000256" key="1">
    <source>
        <dbReference type="ARBA" id="ARBA00000085"/>
    </source>
</evidence>
<dbReference type="Proteomes" id="UP001500279">
    <property type="component" value="Unassembled WGS sequence"/>
</dbReference>
<dbReference type="SUPFAM" id="SSF47384">
    <property type="entry name" value="Homodimeric domain of signal transducing histidine kinase"/>
    <property type="match status" value="1"/>
</dbReference>
<feature type="domain" description="Response regulatory" evidence="8">
    <location>
        <begin position="393"/>
        <end position="503"/>
    </location>
</feature>
<dbReference type="EC" id="2.7.13.3" evidence="2"/>
<keyword evidence="6" id="KW-0472">Membrane</keyword>
<dbReference type="InterPro" id="IPR036097">
    <property type="entry name" value="HisK_dim/P_sf"/>
</dbReference>
<feature type="coiled-coil region" evidence="5">
    <location>
        <begin position="110"/>
        <end position="144"/>
    </location>
</feature>
<comment type="caution">
    <text evidence="9">The sequence shown here is derived from an EMBL/GenBank/DDBJ whole genome shotgun (WGS) entry which is preliminary data.</text>
</comment>
<gene>
    <name evidence="9" type="ORF">GCM10009107_59660</name>
</gene>
<proteinExistence type="predicted"/>
<evidence type="ECO:0000313" key="10">
    <source>
        <dbReference type="Proteomes" id="UP001500279"/>
    </source>
</evidence>
<dbReference type="SMART" id="SM00387">
    <property type="entry name" value="HATPase_c"/>
    <property type="match status" value="1"/>
</dbReference>
<dbReference type="Gene3D" id="3.40.50.2300">
    <property type="match status" value="1"/>
</dbReference>